<evidence type="ECO:0000259" key="4">
    <source>
        <dbReference type="PROSITE" id="PS50887"/>
    </source>
</evidence>
<dbReference type="SUPFAM" id="SSF55073">
    <property type="entry name" value="Nucleotide cyclase"/>
    <property type="match status" value="1"/>
</dbReference>
<protein>
    <recommendedName>
        <fullName evidence="1">diguanylate cyclase</fullName>
        <ecNumber evidence="1">2.7.7.65</ecNumber>
    </recommendedName>
</protein>
<gene>
    <name evidence="5" type="ORF">F3S47_03805</name>
</gene>
<comment type="caution">
    <text evidence="5">The sequence shown here is derived from an EMBL/GenBank/DDBJ whole genome shotgun (WGS) entry which is preliminary data.</text>
</comment>
<dbReference type="RefSeq" id="WP_150443865.1">
    <property type="nucleotide sequence ID" value="NZ_VYQE01000001.1"/>
</dbReference>
<dbReference type="InterPro" id="IPR000160">
    <property type="entry name" value="GGDEF_dom"/>
</dbReference>
<proteinExistence type="predicted"/>
<dbReference type="PROSITE" id="PS50887">
    <property type="entry name" value="GGDEF"/>
    <property type="match status" value="1"/>
</dbReference>
<dbReference type="Gene3D" id="3.30.70.270">
    <property type="match status" value="1"/>
</dbReference>
<feature type="transmembrane region" description="Helical" evidence="3">
    <location>
        <begin position="48"/>
        <end position="71"/>
    </location>
</feature>
<dbReference type="InterPro" id="IPR043128">
    <property type="entry name" value="Rev_trsase/Diguanyl_cyclase"/>
</dbReference>
<dbReference type="SMART" id="SM00267">
    <property type="entry name" value="GGDEF"/>
    <property type="match status" value="1"/>
</dbReference>
<keyword evidence="3" id="KW-1133">Transmembrane helix</keyword>
<dbReference type="PANTHER" id="PTHR45138:SF9">
    <property type="entry name" value="DIGUANYLATE CYCLASE DGCM-RELATED"/>
    <property type="match status" value="1"/>
</dbReference>
<dbReference type="InterPro" id="IPR029787">
    <property type="entry name" value="Nucleotide_cyclase"/>
</dbReference>
<dbReference type="EC" id="2.7.7.65" evidence="1"/>
<accession>A0A5J5GPW4</accession>
<dbReference type="CDD" id="cd01949">
    <property type="entry name" value="GGDEF"/>
    <property type="match status" value="1"/>
</dbReference>
<dbReference type="Pfam" id="PF00990">
    <property type="entry name" value="GGDEF"/>
    <property type="match status" value="1"/>
</dbReference>
<evidence type="ECO:0000256" key="3">
    <source>
        <dbReference type="SAM" id="Phobius"/>
    </source>
</evidence>
<reference evidence="5 6" key="1">
    <citation type="submission" date="2019-09" db="EMBL/GenBank/DDBJ databases">
        <authorList>
            <person name="Park J.-S."/>
            <person name="Choi H.-J."/>
        </authorList>
    </citation>
    <scope>NUCLEOTIDE SEQUENCE [LARGE SCALE GENOMIC DNA]</scope>
    <source>
        <strain evidence="5 6">176SS1-4</strain>
    </source>
</reference>
<dbReference type="AlphaFoldDB" id="A0A5J5GPW4"/>
<feature type="domain" description="GGDEF" evidence="4">
    <location>
        <begin position="148"/>
        <end position="277"/>
    </location>
</feature>
<evidence type="ECO:0000313" key="5">
    <source>
        <dbReference type="EMBL" id="KAA9010379.1"/>
    </source>
</evidence>
<keyword evidence="3" id="KW-0472">Membrane</keyword>
<dbReference type="PANTHER" id="PTHR45138">
    <property type="entry name" value="REGULATORY COMPONENTS OF SENSORY TRANSDUCTION SYSTEM"/>
    <property type="match status" value="1"/>
</dbReference>
<dbReference type="EMBL" id="VYQE01000001">
    <property type="protein sequence ID" value="KAA9010379.1"/>
    <property type="molecule type" value="Genomic_DNA"/>
</dbReference>
<sequence length="278" mass="29316">MPLYAALARLFPDSYLAKISAVVCAGFALPVLGLLAHALRQGSLDATLLTVTVSGCCAGLVLALTGLRALLDPVFQVARALDRWGRTGQMRVLPEGHGDEIGALMVHANRLIARAQRSLDQPRREADTDPLTGALNRRGAERLLRDAPSGWLLLVDLDGFASVNARHGMAEGDRVLREVVQAGSRLLRRDDLFARIGGDELLVFLPGAPRRVARRIADGLRASIADCAPSEGPGLTASIGLASHPGGEALEEALEIAAAELARAKAEGADRARGAEPP</sequence>
<feature type="transmembrane region" description="Helical" evidence="3">
    <location>
        <begin position="15"/>
        <end position="36"/>
    </location>
</feature>
<dbReference type="Proteomes" id="UP000326554">
    <property type="component" value="Unassembled WGS sequence"/>
</dbReference>
<evidence type="ECO:0000256" key="1">
    <source>
        <dbReference type="ARBA" id="ARBA00012528"/>
    </source>
</evidence>
<organism evidence="5 6">
    <name type="scientific">Histidinibacterium aquaticum</name>
    <dbReference type="NCBI Taxonomy" id="2613962"/>
    <lineage>
        <taxon>Bacteria</taxon>
        <taxon>Pseudomonadati</taxon>
        <taxon>Pseudomonadota</taxon>
        <taxon>Alphaproteobacteria</taxon>
        <taxon>Rhodobacterales</taxon>
        <taxon>Paracoccaceae</taxon>
        <taxon>Histidinibacterium</taxon>
    </lineage>
</organism>
<keyword evidence="6" id="KW-1185">Reference proteome</keyword>
<comment type="catalytic activity">
    <reaction evidence="2">
        <text>2 GTP = 3',3'-c-di-GMP + 2 diphosphate</text>
        <dbReference type="Rhea" id="RHEA:24898"/>
        <dbReference type="ChEBI" id="CHEBI:33019"/>
        <dbReference type="ChEBI" id="CHEBI:37565"/>
        <dbReference type="ChEBI" id="CHEBI:58805"/>
        <dbReference type="EC" id="2.7.7.65"/>
    </reaction>
</comment>
<dbReference type="InterPro" id="IPR050469">
    <property type="entry name" value="Diguanylate_Cyclase"/>
</dbReference>
<name>A0A5J5GPW4_9RHOB</name>
<dbReference type="GO" id="GO:0052621">
    <property type="term" value="F:diguanylate cyclase activity"/>
    <property type="evidence" value="ECO:0007669"/>
    <property type="project" value="UniProtKB-EC"/>
</dbReference>
<evidence type="ECO:0000313" key="6">
    <source>
        <dbReference type="Proteomes" id="UP000326554"/>
    </source>
</evidence>
<evidence type="ECO:0000256" key="2">
    <source>
        <dbReference type="ARBA" id="ARBA00034247"/>
    </source>
</evidence>
<dbReference type="NCBIfam" id="TIGR00254">
    <property type="entry name" value="GGDEF"/>
    <property type="match status" value="1"/>
</dbReference>
<keyword evidence="3" id="KW-0812">Transmembrane</keyword>